<comment type="caution">
    <text evidence="1">The sequence shown here is derived from an EMBL/GenBank/DDBJ whole genome shotgun (WGS) entry which is preliminary data.</text>
</comment>
<dbReference type="EMBL" id="BAAAQN010000007">
    <property type="protein sequence ID" value="GAA2021197.1"/>
    <property type="molecule type" value="Genomic_DNA"/>
</dbReference>
<protein>
    <recommendedName>
        <fullName evidence="3">Transposase</fullName>
    </recommendedName>
</protein>
<name>A0ABN2TUM3_9ACTN</name>
<evidence type="ECO:0008006" key="3">
    <source>
        <dbReference type="Google" id="ProtNLM"/>
    </source>
</evidence>
<dbReference type="PANTHER" id="PTHR30007:SF0">
    <property type="entry name" value="TRANSPOSASE"/>
    <property type="match status" value="1"/>
</dbReference>
<organism evidence="1 2">
    <name type="scientific">Catenulispora yoronensis</name>
    <dbReference type="NCBI Taxonomy" id="450799"/>
    <lineage>
        <taxon>Bacteria</taxon>
        <taxon>Bacillati</taxon>
        <taxon>Actinomycetota</taxon>
        <taxon>Actinomycetes</taxon>
        <taxon>Catenulisporales</taxon>
        <taxon>Catenulisporaceae</taxon>
        <taxon>Catenulispora</taxon>
    </lineage>
</organism>
<gene>
    <name evidence="1" type="ORF">GCM10009839_17590</name>
</gene>
<dbReference type="PANTHER" id="PTHR30007">
    <property type="entry name" value="PHP DOMAIN PROTEIN"/>
    <property type="match status" value="1"/>
</dbReference>
<accession>A0ABN2TUM3</accession>
<evidence type="ECO:0000313" key="2">
    <source>
        <dbReference type="Proteomes" id="UP001500751"/>
    </source>
</evidence>
<sequence>MPHDLPPKSAAYYYFAAWRDDGTDEKIHDLLRWQVREKAGRSADPTATALDAQSLHAAVNVPAATTGMDVAKRVPGRKRGLAVDVIGLCVAVSCGVWHAFRDGRSGSSCRWWVCWGSAGFERLGSACPARFAVS</sequence>
<keyword evidence="2" id="KW-1185">Reference proteome</keyword>
<proteinExistence type="predicted"/>
<dbReference type="Proteomes" id="UP001500751">
    <property type="component" value="Unassembled WGS sequence"/>
</dbReference>
<evidence type="ECO:0000313" key="1">
    <source>
        <dbReference type="EMBL" id="GAA2021197.1"/>
    </source>
</evidence>
<reference evidence="2" key="1">
    <citation type="journal article" date="2019" name="Int. J. Syst. Evol. Microbiol.">
        <title>The Global Catalogue of Microorganisms (GCM) 10K type strain sequencing project: providing services to taxonomists for standard genome sequencing and annotation.</title>
        <authorList>
            <consortium name="The Broad Institute Genomics Platform"/>
            <consortium name="The Broad Institute Genome Sequencing Center for Infectious Disease"/>
            <person name="Wu L."/>
            <person name="Ma J."/>
        </authorList>
    </citation>
    <scope>NUCLEOTIDE SEQUENCE [LARGE SCALE GENOMIC DNA]</scope>
    <source>
        <strain evidence="2">JCM 16014</strain>
    </source>
</reference>